<proteinExistence type="predicted"/>
<accession>A0A9W6ZMR5</accession>
<keyword evidence="2" id="KW-1185">Reference proteome</keyword>
<organism evidence="1 2">
    <name type="scientific">Triparma retinervis</name>
    <dbReference type="NCBI Taxonomy" id="2557542"/>
    <lineage>
        <taxon>Eukaryota</taxon>
        <taxon>Sar</taxon>
        <taxon>Stramenopiles</taxon>
        <taxon>Ochrophyta</taxon>
        <taxon>Bolidophyceae</taxon>
        <taxon>Parmales</taxon>
        <taxon>Triparmaceae</taxon>
        <taxon>Triparma</taxon>
    </lineage>
</organism>
<dbReference type="EMBL" id="BRXZ01004761">
    <property type="protein sequence ID" value="GMH54851.1"/>
    <property type="molecule type" value="Genomic_DNA"/>
</dbReference>
<gene>
    <name evidence="1" type="ORF">TrRE_jg12804</name>
</gene>
<sequence length="244" mass="28518">MGTKDHDEQANIDIDWFYQYMVQIPITLRSNDTTTLTYIHYTDEFLMPTFARQVWKRYESIHPNMAGWLRFVRKWLKYQADHILEKNQVSMALRVLSSYIDLTSEAFSYIVWVLNDPFLNARILSPQNNLKKAKEMRERVNNNTEIPLETRTRQLRAVSAMRQVVRSDLGKSKAAHISVYYRVEVPANDMGPYQRDNEDASLTKMTADILFEKLMDMLVVLYYGGTGDDNDNKVVDALVESGWK</sequence>
<evidence type="ECO:0000313" key="2">
    <source>
        <dbReference type="Proteomes" id="UP001165082"/>
    </source>
</evidence>
<dbReference type="AlphaFoldDB" id="A0A9W6ZMR5"/>
<protein>
    <submittedName>
        <fullName evidence="1">Uncharacterized protein</fullName>
    </submittedName>
</protein>
<evidence type="ECO:0000313" key="1">
    <source>
        <dbReference type="EMBL" id="GMH54851.1"/>
    </source>
</evidence>
<dbReference type="Proteomes" id="UP001165082">
    <property type="component" value="Unassembled WGS sequence"/>
</dbReference>
<reference evidence="1" key="1">
    <citation type="submission" date="2022-07" db="EMBL/GenBank/DDBJ databases">
        <title>Genome analysis of Parmales, a sister group of diatoms, reveals the evolutionary specialization of diatoms from phago-mixotrophs to photoautotrophs.</title>
        <authorList>
            <person name="Ban H."/>
            <person name="Sato S."/>
            <person name="Yoshikawa S."/>
            <person name="Kazumasa Y."/>
            <person name="Nakamura Y."/>
            <person name="Ichinomiya M."/>
            <person name="Saitoh K."/>
            <person name="Sato N."/>
            <person name="Blanc-Mathieu R."/>
            <person name="Endo H."/>
            <person name="Kuwata A."/>
            <person name="Ogata H."/>
        </authorList>
    </citation>
    <scope>NUCLEOTIDE SEQUENCE</scope>
</reference>
<comment type="caution">
    <text evidence="1">The sequence shown here is derived from an EMBL/GenBank/DDBJ whole genome shotgun (WGS) entry which is preliminary data.</text>
</comment>
<name>A0A9W6ZMR5_9STRA</name>